<proteinExistence type="predicted"/>
<dbReference type="AlphaFoldDB" id="A0A250DTY6"/>
<reference evidence="2 4" key="1">
    <citation type="submission" date="2017-09" db="EMBL/GenBank/DDBJ databases">
        <title>The diverse metabolic capabilities of V. boronicumulans make it an excellent choice for continued studies on novel biodegradation.</title>
        <authorList>
            <person name="Sun S."/>
        </authorList>
    </citation>
    <scope>NUCLEOTIDE SEQUENCE [LARGE SCALE GENOMIC DNA]</scope>
    <source>
        <strain evidence="2 4">J1</strain>
    </source>
</reference>
<protein>
    <submittedName>
        <fullName evidence="3">Membrane protein</fullName>
    </submittedName>
</protein>
<feature type="transmembrane region" description="Helical" evidence="1">
    <location>
        <begin position="134"/>
        <end position="151"/>
    </location>
</feature>
<keyword evidence="1" id="KW-0472">Membrane</keyword>
<keyword evidence="1" id="KW-0812">Transmembrane</keyword>
<dbReference type="KEGG" id="vbo:CKY39_32835"/>
<feature type="transmembrane region" description="Helical" evidence="1">
    <location>
        <begin position="82"/>
        <end position="103"/>
    </location>
</feature>
<keyword evidence="1" id="KW-1133">Transmembrane helix</keyword>
<feature type="transmembrane region" description="Helical" evidence="1">
    <location>
        <begin position="53"/>
        <end position="76"/>
    </location>
</feature>
<gene>
    <name evidence="2" type="ORF">CKY39_32835</name>
    <name evidence="3" type="ORF">J2W25_006143</name>
</gene>
<dbReference type="Pfam" id="PF10027">
    <property type="entry name" value="DUF2269"/>
    <property type="match status" value="1"/>
</dbReference>
<organism evidence="2 4">
    <name type="scientific">Variovorax boronicumulans</name>
    <dbReference type="NCBI Taxonomy" id="436515"/>
    <lineage>
        <taxon>Bacteria</taxon>
        <taxon>Pseudomonadati</taxon>
        <taxon>Pseudomonadota</taxon>
        <taxon>Betaproteobacteria</taxon>
        <taxon>Burkholderiales</taxon>
        <taxon>Comamonadaceae</taxon>
        <taxon>Variovorax</taxon>
    </lineage>
</organism>
<dbReference type="Proteomes" id="UP000217154">
    <property type="component" value="Chromosome"/>
</dbReference>
<feature type="transmembrane region" description="Helical" evidence="1">
    <location>
        <begin position="12"/>
        <end position="32"/>
    </location>
</feature>
<dbReference type="EMBL" id="CP023284">
    <property type="protein sequence ID" value="ATA57479.1"/>
    <property type="molecule type" value="Genomic_DNA"/>
</dbReference>
<dbReference type="EMBL" id="JAUSRR010000013">
    <property type="protein sequence ID" value="MDP9927093.1"/>
    <property type="molecule type" value="Genomic_DNA"/>
</dbReference>
<evidence type="ECO:0000256" key="1">
    <source>
        <dbReference type="SAM" id="Phobius"/>
    </source>
</evidence>
<reference evidence="3" key="2">
    <citation type="submission" date="2023-07" db="EMBL/GenBank/DDBJ databases">
        <title>Sorghum-associated microbial communities from plants grown in Nebraska, USA.</title>
        <authorList>
            <person name="Schachtman D."/>
        </authorList>
    </citation>
    <scope>NUCLEOTIDE SEQUENCE</scope>
    <source>
        <strain evidence="3">DS2795</strain>
    </source>
</reference>
<evidence type="ECO:0000313" key="3">
    <source>
        <dbReference type="EMBL" id="MDP9927093.1"/>
    </source>
</evidence>
<sequence length="158" mass="17639">MNTYLVLKWLHIVSSVLMVGTGLGSAFYMFFANRSGSVPAQAVVSRLVVRADWWFTTPTVILQPVTGFALAHLAGWPLSTPWLALSLGLFAFAGACWLPVVWLQIRMAALAGQAHREDTALPSLYLRYQRYWELLGYPAFVAMAIVFWLMVNKPALSF</sequence>
<accession>A0A250DTY6</accession>
<evidence type="ECO:0000313" key="2">
    <source>
        <dbReference type="EMBL" id="ATA57479.1"/>
    </source>
</evidence>
<dbReference type="RefSeq" id="WP_095747354.1">
    <property type="nucleotide sequence ID" value="NZ_CP023284.1"/>
</dbReference>
<evidence type="ECO:0000313" key="4">
    <source>
        <dbReference type="Proteomes" id="UP000217154"/>
    </source>
</evidence>
<name>A0A250DTY6_9BURK</name>
<dbReference type="InterPro" id="IPR018729">
    <property type="entry name" value="DUF2269_transmembrane"/>
</dbReference>
<dbReference type="Proteomes" id="UP001244295">
    <property type="component" value="Unassembled WGS sequence"/>
</dbReference>